<feature type="domain" description="Cell envelope-related transcriptional attenuator" evidence="4">
    <location>
        <begin position="237"/>
        <end position="406"/>
    </location>
</feature>
<comment type="similarity">
    <text evidence="1">Belongs to the LytR/CpsA/Psr (LCP) family.</text>
</comment>
<feature type="compositionally biased region" description="Polar residues" evidence="2">
    <location>
        <begin position="555"/>
        <end position="568"/>
    </location>
</feature>
<dbReference type="InterPro" id="IPR027381">
    <property type="entry name" value="LytR/CpsA/Psr_C"/>
</dbReference>
<keyword evidence="7" id="KW-1185">Reference proteome</keyword>
<dbReference type="PANTHER" id="PTHR33392">
    <property type="entry name" value="POLYISOPRENYL-TEICHOIC ACID--PEPTIDOGLYCAN TEICHOIC ACID TRANSFERASE TAGU"/>
    <property type="match status" value="1"/>
</dbReference>
<dbReference type="InterPro" id="IPR050922">
    <property type="entry name" value="LytR/CpsA/Psr_CW_biosynth"/>
</dbReference>
<proteinExistence type="inferred from homology"/>
<reference evidence="6 7" key="1">
    <citation type="submission" date="2023-10" db="EMBL/GenBank/DDBJ databases">
        <title>complete genome sequence of Corynebacterium pseudokroppenstedtii P15-C1.</title>
        <authorList>
            <person name="Bruggemann H."/>
            <person name="Poehlein A."/>
        </authorList>
    </citation>
    <scope>NUCLEOTIDE SEQUENCE [LARGE SCALE GENOMIC DNA]</scope>
    <source>
        <strain evidence="6 7">P15_C1</strain>
    </source>
</reference>
<feature type="region of interest" description="Disordered" evidence="2">
    <location>
        <begin position="552"/>
        <end position="575"/>
    </location>
</feature>
<evidence type="ECO:0000256" key="1">
    <source>
        <dbReference type="ARBA" id="ARBA00006068"/>
    </source>
</evidence>
<evidence type="ECO:0000256" key="2">
    <source>
        <dbReference type="SAM" id="MobiDB-lite"/>
    </source>
</evidence>
<feature type="compositionally biased region" description="Basic and acidic residues" evidence="2">
    <location>
        <begin position="17"/>
        <end position="44"/>
    </location>
</feature>
<dbReference type="RefSeq" id="WP_236881860.1">
    <property type="nucleotide sequence ID" value="NZ_CP137757.1"/>
</dbReference>
<dbReference type="InterPro" id="IPR004474">
    <property type="entry name" value="LytR_CpsA_psr"/>
</dbReference>
<feature type="region of interest" description="Disordered" evidence="2">
    <location>
        <begin position="485"/>
        <end position="519"/>
    </location>
</feature>
<name>A0AAU0PZY9_9CORY</name>
<evidence type="ECO:0000256" key="3">
    <source>
        <dbReference type="SAM" id="Phobius"/>
    </source>
</evidence>
<sequence length="674" mass="71772">MGRTDDSRGQGPKGHYWRGDDSHGRSSHERSGDASRRGSYRHESPSGAGANDATSEQSGAGRRGYNGSTRYSASRHTPDDHSGHENLRDRTPRERGNHRHRSTDAYRRRSTYAESSRPSRERNRPANRAAGARVIQAPPNARPSHKQVGSRAVKSLLVVMALVCVILPAVGYKAIGGLGNEMASAGNLKLGEKGKAKDGATDILLVGADSRTDAKGNPLTEEEAKMLRAGDDVATLNTDTIVLIRVPNDGSSATAISIPRDSYIHTKDLGNTKINAVFGSTKFEKEKELQEEGKDKDDIDKESTEAGRSALIDAVANLTGITVDHYAEIGLLGFVLLTNAVGGVEVCLNNDVDDDFSGAHFKKGKQTLDGADALSFVRQRHGLPRGDLDRIARQQAFMASLAHKILSTGTLTNTSKISKLSEAVERSVVLDNDWDVMSFATQMQDVAGGHVSFQTIPTTSLDGTGDNGESIVTVDPDQVKAFVAETVGEESPKKSEDKHKDSSESPSESSAEEEPVERDFMASQYTVTVTNGSSVTGLASRVSKIATSEGYAEGTTANDTEGSPQTSVVKAADPDSHPAKFLAQKLHLKVEQDSSLSDNEINVYLTNDYNGPGKTEDSLQKYLDGEESDDANNADANAGAGSAGDAGPGEKGETNTQPGESPKFDAGDSPKCVN</sequence>
<dbReference type="NCBIfam" id="TIGR00350">
    <property type="entry name" value="lytR_cpsA_psr"/>
    <property type="match status" value="1"/>
</dbReference>
<protein>
    <submittedName>
        <fullName evidence="6">LCP family protein</fullName>
    </submittedName>
</protein>
<dbReference type="Pfam" id="PF03816">
    <property type="entry name" value="LytR_cpsA_psr"/>
    <property type="match status" value="1"/>
</dbReference>
<feature type="compositionally biased region" description="Basic and acidic residues" evidence="2">
    <location>
        <begin position="76"/>
        <end position="95"/>
    </location>
</feature>
<feature type="compositionally biased region" description="Polar residues" evidence="2">
    <location>
        <begin position="66"/>
        <end position="75"/>
    </location>
</feature>
<keyword evidence="3" id="KW-1133">Transmembrane helix</keyword>
<gene>
    <name evidence="6" type="ORF">Q0N40_08075</name>
</gene>
<feature type="region of interest" description="Disordered" evidence="2">
    <location>
        <begin position="604"/>
        <end position="674"/>
    </location>
</feature>
<evidence type="ECO:0000313" key="7">
    <source>
        <dbReference type="Proteomes" id="UP001174314"/>
    </source>
</evidence>
<organism evidence="6 7">
    <name type="scientific">Corynebacterium pseudokroppenstedtii</name>
    <dbReference type="NCBI Taxonomy" id="2804917"/>
    <lineage>
        <taxon>Bacteria</taxon>
        <taxon>Bacillati</taxon>
        <taxon>Actinomycetota</taxon>
        <taxon>Actinomycetes</taxon>
        <taxon>Mycobacteriales</taxon>
        <taxon>Corynebacteriaceae</taxon>
        <taxon>Corynebacterium</taxon>
    </lineage>
</organism>
<keyword evidence="3" id="KW-0472">Membrane</keyword>
<evidence type="ECO:0000313" key="6">
    <source>
        <dbReference type="EMBL" id="WPF24488.1"/>
    </source>
</evidence>
<keyword evidence="3" id="KW-0812">Transmembrane</keyword>
<accession>A0AAU0PZY9</accession>
<feature type="compositionally biased region" description="Basic and acidic residues" evidence="2">
    <location>
        <begin position="490"/>
        <end position="503"/>
    </location>
</feature>
<dbReference type="PANTHER" id="PTHR33392:SF6">
    <property type="entry name" value="POLYISOPRENYL-TEICHOIC ACID--PEPTIDOGLYCAN TEICHOIC ACID TRANSFERASE TAGU"/>
    <property type="match status" value="1"/>
</dbReference>
<dbReference type="EMBL" id="CP137757">
    <property type="protein sequence ID" value="WPF24488.1"/>
    <property type="molecule type" value="Genomic_DNA"/>
</dbReference>
<dbReference type="Gene3D" id="3.40.630.190">
    <property type="entry name" value="LCP protein"/>
    <property type="match status" value="1"/>
</dbReference>
<dbReference type="Proteomes" id="UP001174314">
    <property type="component" value="Chromosome"/>
</dbReference>
<dbReference type="KEGG" id="cpsk:Q0N40_08075"/>
<evidence type="ECO:0000259" key="5">
    <source>
        <dbReference type="Pfam" id="PF13399"/>
    </source>
</evidence>
<evidence type="ECO:0000259" key="4">
    <source>
        <dbReference type="Pfam" id="PF03816"/>
    </source>
</evidence>
<dbReference type="Pfam" id="PF13399">
    <property type="entry name" value="LytR_C"/>
    <property type="match status" value="1"/>
</dbReference>
<feature type="transmembrane region" description="Helical" evidence="3">
    <location>
        <begin position="152"/>
        <end position="172"/>
    </location>
</feature>
<feature type="region of interest" description="Disordered" evidence="2">
    <location>
        <begin position="1"/>
        <end position="147"/>
    </location>
</feature>
<dbReference type="Gene3D" id="3.30.70.2390">
    <property type="match status" value="1"/>
</dbReference>
<feature type="domain" description="LytR/CpsA/Psr regulator C-terminal" evidence="5">
    <location>
        <begin position="524"/>
        <end position="609"/>
    </location>
</feature>
<dbReference type="AlphaFoldDB" id="A0AAU0PZY9"/>